<reference evidence="3 4" key="1">
    <citation type="submission" date="2016-02" db="EMBL/GenBank/DDBJ databases">
        <title>Complete genome sequence and transcriptome regulation of the pentose utilising yeast Sugiyamaella lignohabitans.</title>
        <authorList>
            <person name="Bellasio M."/>
            <person name="Peymann A."/>
            <person name="Valli M."/>
            <person name="Sipitzky M."/>
            <person name="Graf A."/>
            <person name="Sauer M."/>
            <person name="Marx H."/>
            <person name="Mattanovich D."/>
        </authorList>
    </citation>
    <scope>NUCLEOTIDE SEQUENCE [LARGE SCALE GENOMIC DNA]</scope>
    <source>
        <strain evidence="3 4">CBS 10342</strain>
    </source>
</reference>
<dbReference type="GO" id="GO:0061630">
    <property type="term" value="F:ubiquitin protein ligase activity"/>
    <property type="evidence" value="ECO:0007669"/>
    <property type="project" value="InterPro"/>
</dbReference>
<dbReference type="PANTHER" id="PTHR14134:SF2">
    <property type="entry name" value="E3 UBIQUITIN-PROTEIN LIGASE RAD18"/>
    <property type="match status" value="1"/>
</dbReference>
<dbReference type="InterPro" id="IPR039577">
    <property type="entry name" value="Rad18"/>
</dbReference>
<dbReference type="EMBL" id="CP014501">
    <property type="protein sequence ID" value="ANB13474.1"/>
    <property type="molecule type" value="Genomic_DNA"/>
</dbReference>
<evidence type="ECO:0000313" key="3">
    <source>
        <dbReference type="EMBL" id="ANB13474.1"/>
    </source>
</evidence>
<feature type="compositionally biased region" description="Polar residues" evidence="1">
    <location>
        <begin position="27"/>
        <end position="56"/>
    </location>
</feature>
<dbReference type="GO" id="GO:0097505">
    <property type="term" value="C:Rad6-Rad18 complex"/>
    <property type="evidence" value="ECO:0007669"/>
    <property type="project" value="TreeGrafter"/>
</dbReference>
<dbReference type="SMART" id="SM00513">
    <property type="entry name" value="SAP"/>
    <property type="match status" value="1"/>
</dbReference>
<evidence type="ECO:0000313" key="4">
    <source>
        <dbReference type="Proteomes" id="UP000189580"/>
    </source>
</evidence>
<dbReference type="RefSeq" id="XP_018735951.1">
    <property type="nucleotide sequence ID" value="XM_018878671.1"/>
</dbReference>
<dbReference type="Pfam" id="PF02037">
    <property type="entry name" value="SAP"/>
    <property type="match status" value="1"/>
</dbReference>
<name>A0A167DZN3_9ASCO</name>
<evidence type="ECO:0000256" key="1">
    <source>
        <dbReference type="SAM" id="MobiDB-lite"/>
    </source>
</evidence>
<dbReference type="GeneID" id="30033605"/>
<dbReference type="InterPro" id="IPR003034">
    <property type="entry name" value="SAP_dom"/>
</dbReference>
<feature type="region of interest" description="Disordered" evidence="1">
    <location>
        <begin position="1"/>
        <end position="91"/>
    </location>
</feature>
<accession>A0A167DZN3</accession>
<gene>
    <name evidence="3" type="primary">RAD18</name>
    <name evidence="3" type="ORF">AWJ20_1767</name>
</gene>
<dbReference type="KEGG" id="slb:AWJ20_1767"/>
<sequence length="308" mass="34188">MEETAEQYANIRERLMNLSKQEPRPVGSSSHKQSGLESSAEMHNSEATLLGITNSAEQDDSSSDCEVTTVKSDESETVHNELRRSSRKRRTPEIPNFVSAEEAAKIESEVLGECPICQKRMKVSEIQGPHIAMCLNSQKGTSSFRSRLGPRSSSGIRSGSTLNRATKSSGIFGGEQASPAQFKKLPTLHYSSLNDSKLRDVLSRLGLSKKGSRSELERRHVNFLNLWNANCDSKSPVSRPDILRQLDAMERTQGDQSNVKIQTKGKNFDSQAWSQSNSSQFNDLILQARNNMKKRRTDALSPSEPTNS</sequence>
<dbReference type="GO" id="GO:0003697">
    <property type="term" value="F:single-stranded DNA binding"/>
    <property type="evidence" value="ECO:0007669"/>
    <property type="project" value="InterPro"/>
</dbReference>
<proteinExistence type="predicted"/>
<dbReference type="Proteomes" id="UP000189580">
    <property type="component" value="Chromosome a"/>
</dbReference>
<protein>
    <submittedName>
        <fullName evidence="3">E3 ubiquitin-protein ligase RAD18</fullName>
    </submittedName>
</protein>
<feature type="domain" description="SAP" evidence="2">
    <location>
        <begin position="190"/>
        <end position="224"/>
    </location>
</feature>
<feature type="compositionally biased region" description="Low complexity" evidence="1">
    <location>
        <begin position="142"/>
        <end position="160"/>
    </location>
</feature>
<dbReference type="GO" id="GO:0006301">
    <property type="term" value="P:DNA damage tolerance"/>
    <property type="evidence" value="ECO:0007669"/>
    <property type="project" value="InterPro"/>
</dbReference>
<dbReference type="PANTHER" id="PTHR14134">
    <property type="entry name" value="E3 UBIQUITIN-PROTEIN LIGASE RAD18"/>
    <property type="match status" value="1"/>
</dbReference>
<dbReference type="GO" id="GO:0006513">
    <property type="term" value="P:protein monoubiquitination"/>
    <property type="evidence" value="ECO:0007669"/>
    <property type="project" value="InterPro"/>
</dbReference>
<dbReference type="AlphaFoldDB" id="A0A167DZN3"/>
<organism evidence="3 4">
    <name type="scientific">Sugiyamaella lignohabitans</name>
    <dbReference type="NCBI Taxonomy" id="796027"/>
    <lineage>
        <taxon>Eukaryota</taxon>
        <taxon>Fungi</taxon>
        <taxon>Dikarya</taxon>
        <taxon>Ascomycota</taxon>
        <taxon>Saccharomycotina</taxon>
        <taxon>Dipodascomycetes</taxon>
        <taxon>Dipodascales</taxon>
        <taxon>Trichomonascaceae</taxon>
        <taxon>Sugiyamaella</taxon>
    </lineage>
</organism>
<dbReference type="GO" id="GO:0005634">
    <property type="term" value="C:nucleus"/>
    <property type="evidence" value="ECO:0007669"/>
    <property type="project" value="TreeGrafter"/>
</dbReference>
<feature type="compositionally biased region" description="Basic and acidic residues" evidence="1">
    <location>
        <begin position="71"/>
        <end position="84"/>
    </location>
</feature>
<dbReference type="PROSITE" id="PS50800">
    <property type="entry name" value="SAP"/>
    <property type="match status" value="1"/>
</dbReference>
<evidence type="ECO:0000259" key="2">
    <source>
        <dbReference type="PROSITE" id="PS50800"/>
    </source>
</evidence>
<keyword evidence="4" id="KW-1185">Reference proteome</keyword>
<feature type="region of interest" description="Disordered" evidence="1">
    <location>
        <begin position="141"/>
        <end position="176"/>
    </location>
</feature>
<dbReference type="OrthoDB" id="9049620at2759"/>